<dbReference type="Proteomes" id="UP001306508">
    <property type="component" value="Unassembled WGS sequence"/>
</dbReference>
<dbReference type="GO" id="GO:0016020">
    <property type="term" value="C:membrane"/>
    <property type="evidence" value="ECO:0007669"/>
    <property type="project" value="UniProtKB-SubCell"/>
</dbReference>
<evidence type="ECO:0000256" key="6">
    <source>
        <dbReference type="SAM" id="Phobius"/>
    </source>
</evidence>
<gene>
    <name evidence="7" type="ORF">RI543_004134</name>
</gene>
<proteinExistence type="inferred from homology"/>
<reference evidence="8" key="1">
    <citation type="submission" date="2023-07" db="EMBL/GenBank/DDBJ databases">
        <title>A draft genome of Kazachstania heterogenica Y-27499.</title>
        <authorList>
            <person name="Donic C."/>
            <person name="Kralova J.S."/>
            <person name="Fidel L."/>
            <person name="Ben-Dor S."/>
            <person name="Jung S."/>
        </authorList>
    </citation>
    <scope>NUCLEOTIDE SEQUENCE [LARGE SCALE GENOMIC DNA]</scope>
    <source>
        <strain evidence="8">Y27499</strain>
    </source>
</reference>
<accession>A0AAN7ZRR2</accession>
<dbReference type="EMBL" id="JAWIZZ010000053">
    <property type="protein sequence ID" value="KAK5778469.1"/>
    <property type="molecule type" value="Genomic_DNA"/>
</dbReference>
<evidence type="ECO:0000256" key="5">
    <source>
        <dbReference type="ARBA" id="ARBA00023136"/>
    </source>
</evidence>
<organism evidence="7 8">
    <name type="scientific">Arxiozyma heterogenica</name>
    <dbReference type="NCBI Taxonomy" id="278026"/>
    <lineage>
        <taxon>Eukaryota</taxon>
        <taxon>Fungi</taxon>
        <taxon>Dikarya</taxon>
        <taxon>Ascomycota</taxon>
        <taxon>Saccharomycotina</taxon>
        <taxon>Saccharomycetes</taxon>
        <taxon>Saccharomycetales</taxon>
        <taxon>Saccharomycetaceae</taxon>
        <taxon>Arxiozyma</taxon>
    </lineage>
</organism>
<name>A0AAN7ZRR2_9SACH</name>
<dbReference type="PROSITE" id="PS01309">
    <property type="entry name" value="UPF0057"/>
    <property type="match status" value="1"/>
</dbReference>
<evidence type="ECO:0000256" key="1">
    <source>
        <dbReference type="ARBA" id="ARBA00004370"/>
    </source>
</evidence>
<evidence type="ECO:0000313" key="8">
    <source>
        <dbReference type="Proteomes" id="UP001306508"/>
    </source>
</evidence>
<evidence type="ECO:0000256" key="2">
    <source>
        <dbReference type="ARBA" id="ARBA00009530"/>
    </source>
</evidence>
<dbReference type="AlphaFoldDB" id="A0AAN7ZRR2"/>
<dbReference type="InterPro" id="IPR000612">
    <property type="entry name" value="PMP3"/>
</dbReference>
<evidence type="ECO:0008006" key="9">
    <source>
        <dbReference type="Google" id="ProtNLM"/>
    </source>
</evidence>
<feature type="transmembrane region" description="Helical" evidence="6">
    <location>
        <begin position="7"/>
        <end position="24"/>
    </location>
</feature>
<keyword evidence="3 6" id="KW-0812">Transmembrane</keyword>
<protein>
    <recommendedName>
        <fullName evidence="9">YqaE/Pmp3 family membrane protein</fullName>
    </recommendedName>
</protein>
<keyword evidence="4 6" id="KW-1133">Transmembrane helix</keyword>
<comment type="caution">
    <text evidence="7">The sequence shown here is derived from an EMBL/GenBank/DDBJ whole genome shotgun (WGS) entry which is preliminary data.</text>
</comment>
<dbReference type="PANTHER" id="PTHR21659">
    <property type="entry name" value="HYDROPHOBIC PROTEIN RCI2 LOW TEMPERATURE AND SALT RESPONSIVE PROTEIN LTI6 -RELATED"/>
    <property type="match status" value="1"/>
</dbReference>
<evidence type="ECO:0000256" key="3">
    <source>
        <dbReference type="ARBA" id="ARBA00022692"/>
    </source>
</evidence>
<comment type="subcellular location">
    <subcellularLocation>
        <location evidence="1">Membrane</location>
    </subcellularLocation>
</comment>
<keyword evidence="5 6" id="KW-0472">Membrane</keyword>
<dbReference type="Pfam" id="PF01679">
    <property type="entry name" value="Pmp3"/>
    <property type="match status" value="1"/>
</dbReference>
<dbReference type="PANTHER" id="PTHR21659:SF42">
    <property type="entry name" value="UPF0057 MEMBRANE PROTEIN ZK632.10-RELATED"/>
    <property type="match status" value="1"/>
</dbReference>
<comment type="similarity">
    <text evidence="2">Belongs to the UPF0057 (PMP3) family.</text>
</comment>
<sequence length="61" mass="6765">MSTATTLINTIIAIFLPPLAVFIADGLSTTFFIDLLLTFFAWIPGVLFALYIVFSRRHSSV</sequence>
<keyword evidence="8" id="KW-1185">Reference proteome</keyword>
<evidence type="ECO:0000313" key="7">
    <source>
        <dbReference type="EMBL" id="KAK5778469.1"/>
    </source>
</evidence>
<feature type="transmembrane region" description="Helical" evidence="6">
    <location>
        <begin position="30"/>
        <end position="54"/>
    </location>
</feature>
<evidence type="ECO:0000256" key="4">
    <source>
        <dbReference type="ARBA" id="ARBA00022989"/>
    </source>
</evidence>